<dbReference type="PANTHER" id="PTHR37560">
    <property type="entry name" value="UPF0210 PROTEIN SPR0218"/>
    <property type="match status" value="1"/>
</dbReference>
<comment type="caution">
    <text evidence="1">The sequence shown here is derived from an EMBL/GenBank/DDBJ whole genome shotgun (WGS) entry which is preliminary data.</text>
</comment>
<gene>
    <name evidence="1" type="ORF">HMPREF0198_1480</name>
</gene>
<proteinExistence type="predicted"/>
<protein>
    <submittedName>
        <fullName evidence="1">Uncharacterized protein</fullName>
    </submittedName>
</protein>
<dbReference type="SUPFAM" id="SSF51998">
    <property type="entry name" value="PFL-like glycyl radical enzymes"/>
    <property type="match status" value="1"/>
</dbReference>
<name>C8NAF2_CARH6</name>
<evidence type="ECO:0000313" key="1">
    <source>
        <dbReference type="EMBL" id="EEV88422.1"/>
    </source>
</evidence>
<evidence type="ECO:0000313" key="2">
    <source>
        <dbReference type="Proteomes" id="UP000004870"/>
    </source>
</evidence>
<dbReference type="Gene3D" id="3.20.70.20">
    <property type="match status" value="1"/>
</dbReference>
<dbReference type="AlphaFoldDB" id="C8NAF2"/>
<accession>C8NAF2</accession>
<dbReference type="EMBL" id="ACKY01000073">
    <property type="protein sequence ID" value="EEV88422.1"/>
    <property type="molecule type" value="Genomic_DNA"/>
</dbReference>
<reference evidence="1 2" key="1">
    <citation type="submission" date="2009-08" db="EMBL/GenBank/DDBJ databases">
        <authorList>
            <person name="Qin X."/>
            <person name="Bachman B."/>
            <person name="Battles P."/>
            <person name="Bell A."/>
            <person name="Bess C."/>
            <person name="Bickham C."/>
            <person name="Chaboub L."/>
            <person name="Chen D."/>
            <person name="Coyle M."/>
            <person name="Deiros D.R."/>
            <person name="Dinh H."/>
            <person name="Forbes L."/>
            <person name="Fowler G."/>
            <person name="Francisco L."/>
            <person name="Fu Q."/>
            <person name="Gubbala S."/>
            <person name="Hale W."/>
            <person name="Han Y."/>
            <person name="Hemphill L."/>
            <person name="Highlander S.K."/>
            <person name="Hirani K."/>
            <person name="Hogues M."/>
            <person name="Jackson L."/>
            <person name="Jakkamsetti A."/>
            <person name="Javaid M."/>
            <person name="Jiang H."/>
            <person name="Korchina V."/>
            <person name="Kovar C."/>
            <person name="Lara F."/>
            <person name="Lee S."/>
            <person name="Mata R."/>
            <person name="Mathew T."/>
            <person name="Moen C."/>
            <person name="Morales K."/>
            <person name="Munidasa M."/>
            <person name="Nazareth L."/>
            <person name="Ngo R."/>
            <person name="Nguyen L."/>
            <person name="Okwuonu G."/>
            <person name="Ongeri F."/>
            <person name="Patil S."/>
            <person name="Petrosino J."/>
            <person name="Pham C."/>
            <person name="Pham P."/>
            <person name="Pu L.-L."/>
            <person name="Puazo M."/>
            <person name="Raj R."/>
            <person name="Reid J."/>
            <person name="Rouhana J."/>
            <person name="Saada N."/>
            <person name="Shang Y."/>
            <person name="Simmons D."/>
            <person name="Thornton R."/>
            <person name="Warren J."/>
            <person name="Weissenberger G."/>
            <person name="Zhang J."/>
            <person name="Zhang L."/>
            <person name="Zhou C."/>
            <person name="Zhu D."/>
            <person name="Muzny D."/>
            <person name="Worley K."/>
            <person name="Gibbs R."/>
        </authorList>
    </citation>
    <scope>NUCLEOTIDE SEQUENCE [LARGE SCALE GENOMIC DNA]</scope>
    <source>
        <strain evidence="2">ATCC 15826 / DSM 8339 / NCTC 10426 / 6573</strain>
    </source>
</reference>
<sequence length="72" mass="7530">MRKTGIIADEAAIGMINSKTTAVRIIPVPGKGVGERVEFGGLLGYAPIMPVKTGSCADFIARGAASPHRYSR</sequence>
<keyword evidence="2" id="KW-1185">Reference proteome</keyword>
<organism evidence="1 2">
    <name type="scientific">Cardiobacterium hominis (strain ATCC 15826 / DSM 8339 / NCTC 10426 / 6573)</name>
    <dbReference type="NCBI Taxonomy" id="638300"/>
    <lineage>
        <taxon>Bacteria</taxon>
        <taxon>Pseudomonadati</taxon>
        <taxon>Pseudomonadota</taxon>
        <taxon>Gammaproteobacteria</taxon>
        <taxon>Cardiobacteriales</taxon>
        <taxon>Cardiobacteriaceae</taxon>
        <taxon>Cardiobacterium</taxon>
    </lineage>
</organism>
<dbReference type="Proteomes" id="UP000004870">
    <property type="component" value="Unassembled WGS sequence"/>
</dbReference>
<dbReference type="PANTHER" id="PTHR37560:SF1">
    <property type="entry name" value="UPF0210 PROTEIN MJ1665"/>
    <property type="match status" value="1"/>
</dbReference>
<dbReference type="STRING" id="2718.CHUV0807_0127"/>
<dbReference type="HOGENOM" id="CLU_173665_0_0_6"/>
<dbReference type="InterPro" id="IPR007841">
    <property type="entry name" value="UPF0210"/>
</dbReference>
<dbReference type="Pfam" id="PF05167">
    <property type="entry name" value="DUF711"/>
    <property type="match status" value="1"/>
</dbReference>